<accession>A0A7K6IHF1</accession>
<evidence type="ECO:0000256" key="5">
    <source>
        <dbReference type="ARBA" id="ARBA00022737"/>
    </source>
</evidence>
<evidence type="ECO:0000256" key="3">
    <source>
        <dbReference type="ARBA" id="ARBA00022692"/>
    </source>
</evidence>
<dbReference type="SUPFAM" id="SSF49313">
    <property type="entry name" value="Cadherin-like"/>
    <property type="match status" value="3"/>
</dbReference>
<keyword evidence="9 13" id="KW-0472">Membrane</keyword>
<dbReference type="InterPro" id="IPR032455">
    <property type="entry name" value="Cadherin_C"/>
</dbReference>
<organism evidence="15 16">
    <name type="scientific">Dasyornis broadbenti</name>
    <name type="common">rufous bristle-bird</name>
    <dbReference type="NCBI Taxonomy" id="243059"/>
    <lineage>
        <taxon>Eukaryota</taxon>
        <taxon>Metazoa</taxon>
        <taxon>Chordata</taxon>
        <taxon>Craniata</taxon>
        <taxon>Vertebrata</taxon>
        <taxon>Euteleostomi</taxon>
        <taxon>Archelosauria</taxon>
        <taxon>Archosauria</taxon>
        <taxon>Dinosauria</taxon>
        <taxon>Saurischia</taxon>
        <taxon>Theropoda</taxon>
        <taxon>Coelurosauria</taxon>
        <taxon>Aves</taxon>
        <taxon>Neognathae</taxon>
        <taxon>Neoaves</taxon>
        <taxon>Telluraves</taxon>
        <taxon>Australaves</taxon>
        <taxon>Passeriformes</taxon>
        <taxon>Meliphagoidea</taxon>
        <taxon>Dasyornithidae</taxon>
        <taxon>Dasyornis</taxon>
    </lineage>
</organism>
<dbReference type="CDD" id="cd11304">
    <property type="entry name" value="Cadherin_repeat"/>
    <property type="match status" value="3"/>
</dbReference>
<evidence type="ECO:0000256" key="7">
    <source>
        <dbReference type="ARBA" id="ARBA00022889"/>
    </source>
</evidence>
<proteinExistence type="predicted"/>
<keyword evidence="4" id="KW-0732">Signal</keyword>
<evidence type="ECO:0000256" key="6">
    <source>
        <dbReference type="ARBA" id="ARBA00022837"/>
    </source>
</evidence>
<dbReference type="EMBL" id="VZRN01011325">
    <property type="protein sequence ID" value="NWV86712.1"/>
    <property type="molecule type" value="Genomic_DNA"/>
</dbReference>
<reference evidence="15 16" key="1">
    <citation type="submission" date="2019-09" db="EMBL/GenBank/DDBJ databases">
        <title>Bird 10,000 Genomes (B10K) Project - Family phase.</title>
        <authorList>
            <person name="Zhang G."/>
        </authorList>
    </citation>
    <scope>NUCLEOTIDE SEQUENCE [LARGE SCALE GENOMIC DNA]</scope>
    <source>
        <strain evidence="15">B10K-DU-029-49</strain>
        <tissue evidence="15">Liver</tissue>
    </source>
</reference>
<dbReference type="SMART" id="SM00112">
    <property type="entry name" value="CA"/>
    <property type="match status" value="3"/>
</dbReference>
<feature type="domain" description="Cadherin" evidence="14">
    <location>
        <begin position="11"/>
        <end position="115"/>
    </location>
</feature>
<feature type="domain" description="Cadherin" evidence="14">
    <location>
        <begin position="232"/>
        <end position="342"/>
    </location>
</feature>
<evidence type="ECO:0000313" key="16">
    <source>
        <dbReference type="Proteomes" id="UP000521322"/>
    </source>
</evidence>
<evidence type="ECO:0000256" key="10">
    <source>
        <dbReference type="ARBA" id="ARBA00023180"/>
    </source>
</evidence>
<name>A0A7K6IHF1_9PASS</name>
<comment type="subcellular location">
    <subcellularLocation>
        <location evidence="1">Cell membrane</location>
        <topology evidence="1">Single-pass type I membrane protein</topology>
    </subcellularLocation>
</comment>
<dbReference type="Proteomes" id="UP000521322">
    <property type="component" value="Unassembled WGS sequence"/>
</dbReference>
<feature type="region of interest" description="Disordered" evidence="12">
    <location>
        <begin position="440"/>
        <end position="462"/>
    </location>
</feature>
<keyword evidence="3 13" id="KW-0812">Transmembrane</keyword>
<dbReference type="Pfam" id="PF00028">
    <property type="entry name" value="Cadherin"/>
    <property type="match status" value="3"/>
</dbReference>
<dbReference type="FunFam" id="2.60.40.60:FF:000001">
    <property type="entry name" value="Protocadherin alpha 2"/>
    <property type="match status" value="1"/>
</dbReference>
<dbReference type="InterPro" id="IPR020894">
    <property type="entry name" value="Cadherin_CS"/>
</dbReference>
<comment type="caution">
    <text evidence="15">The sequence shown here is derived from an EMBL/GenBank/DDBJ whole genome shotgun (WGS) entry which is preliminary data.</text>
</comment>
<dbReference type="InterPro" id="IPR015919">
    <property type="entry name" value="Cadherin-like_sf"/>
</dbReference>
<dbReference type="PANTHER" id="PTHR24028:SF118">
    <property type="entry name" value="PROTOCADHERIN BETA-1"/>
    <property type="match status" value="1"/>
</dbReference>
<keyword evidence="7" id="KW-0130">Cell adhesion</keyword>
<dbReference type="PANTHER" id="PTHR24028">
    <property type="entry name" value="CADHERIN-87A"/>
    <property type="match status" value="1"/>
</dbReference>
<keyword evidence="16" id="KW-1185">Reference proteome</keyword>
<dbReference type="FunFam" id="2.60.40.60:FF:000004">
    <property type="entry name" value="Protocadherin 1 gamma 2"/>
    <property type="match status" value="1"/>
</dbReference>
<evidence type="ECO:0000256" key="4">
    <source>
        <dbReference type="ARBA" id="ARBA00022729"/>
    </source>
</evidence>
<keyword evidence="2" id="KW-1003">Cell membrane</keyword>
<keyword evidence="6 11" id="KW-0106">Calcium</keyword>
<protein>
    <submittedName>
        <fullName evidence="15">PCDB4 protein</fullName>
    </submittedName>
</protein>
<evidence type="ECO:0000313" key="15">
    <source>
        <dbReference type="EMBL" id="NWV86712.1"/>
    </source>
</evidence>
<evidence type="ECO:0000256" key="11">
    <source>
        <dbReference type="PROSITE-ProRule" id="PRU00043"/>
    </source>
</evidence>
<dbReference type="Gene3D" id="2.60.40.60">
    <property type="entry name" value="Cadherins"/>
    <property type="match status" value="3"/>
</dbReference>
<dbReference type="GO" id="GO:0007156">
    <property type="term" value="P:homophilic cell adhesion via plasma membrane adhesion molecules"/>
    <property type="evidence" value="ECO:0007669"/>
    <property type="project" value="InterPro"/>
</dbReference>
<feature type="non-terminal residue" evidence="15">
    <location>
        <position position="1"/>
    </location>
</feature>
<evidence type="ECO:0000256" key="9">
    <source>
        <dbReference type="ARBA" id="ARBA00023136"/>
    </source>
</evidence>
<dbReference type="PROSITE" id="PS50268">
    <property type="entry name" value="CADHERIN_2"/>
    <property type="match status" value="3"/>
</dbReference>
<keyword evidence="8 13" id="KW-1133">Transmembrane helix</keyword>
<evidence type="ECO:0000256" key="13">
    <source>
        <dbReference type="SAM" id="Phobius"/>
    </source>
</evidence>
<dbReference type="FunFam" id="2.60.40.60:FF:000003">
    <property type="entry name" value="Protocadherin alpha 2"/>
    <property type="match status" value="1"/>
</dbReference>
<dbReference type="GO" id="GO:0005509">
    <property type="term" value="F:calcium ion binding"/>
    <property type="evidence" value="ECO:0007669"/>
    <property type="project" value="UniProtKB-UniRule"/>
</dbReference>
<feature type="domain" description="Cadherin" evidence="14">
    <location>
        <begin position="116"/>
        <end position="225"/>
    </location>
</feature>
<dbReference type="GO" id="GO:0005886">
    <property type="term" value="C:plasma membrane"/>
    <property type="evidence" value="ECO:0007669"/>
    <property type="project" value="UniProtKB-SubCell"/>
</dbReference>
<dbReference type="AlphaFoldDB" id="A0A7K6IHF1"/>
<keyword evidence="10" id="KW-0325">Glycoprotein</keyword>
<evidence type="ECO:0000256" key="2">
    <source>
        <dbReference type="ARBA" id="ARBA00022475"/>
    </source>
</evidence>
<dbReference type="PRINTS" id="PR00205">
    <property type="entry name" value="CADHERIN"/>
</dbReference>
<evidence type="ECO:0000256" key="12">
    <source>
        <dbReference type="SAM" id="MobiDB-lite"/>
    </source>
</evidence>
<dbReference type="PROSITE" id="PS00232">
    <property type="entry name" value="CADHERIN_1"/>
    <property type="match status" value="2"/>
</dbReference>
<evidence type="ECO:0000256" key="8">
    <source>
        <dbReference type="ARBA" id="ARBA00022989"/>
    </source>
</evidence>
<keyword evidence="5" id="KW-0677">Repeat</keyword>
<dbReference type="InterPro" id="IPR002126">
    <property type="entry name" value="Cadherin-like_dom"/>
</dbReference>
<sequence>VDVNDNAPELVVSSFSSPLPENTVPGTVVALFSVRDRDSGANGKISCALHDQLFFSLRPAYKNYYELVTVSVLDREETAQYILTVTAADAGSPPLTTTQTFTVDISDVNDNAPVFNQTSYTMYVRENNGPTVFVGAVSAADADVGLNAKVTYSLAPGQRAERPSCSCISVNSENGHVFVLRPLDYEQLRQTEVTVSASDAGSPPLRANVTVRLVVVDENDNAPLVLYPAQDSSPPSSELVPVSAEAGYLITKVVAVDADSGQNSWLSYHLLRATEPGLFTVAVQSGEVRLRRPVTERDSVKQKLVVLVRDNGKPPLSATAALSALLLKDFSDVRLPHSSPATEDEGGSLTIYLIISLVFVSLLFLISTAVFVARKVCKRKELKAGHVLYGADNLQSSLADAAAAGTLPRAYCYEISLTTGSGNSEFKFLKPILPSLPPQQCAMGQGPDDEQDFPCVPVSTED</sequence>
<evidence type="ECO:0000259" key="14">
    <source>
        <dbReference type="PROSITE" id="PS50268"/>
    </source>
</evidence>
<gene>
    <name evidence="15" type="primary">Pcdhb4_2</name>
    <name evidence="15" type="ORF">DASBRO_R09159</name>
</gene>
<dbReference type="InterPro" id="IPR050174">
    <property type="entry name" value="Protocadherin/Cadherin-CA"/>
</dbReference>
<evidence type="ECO:0000256" key="1">
    <source>
        <dbReference type="ARBA" id="ARBA00004251"/>
    </source>
</evidence>
<dbReference type="Pfam" id="PF16492">
    <property type="entry name" value="Cadherin_C_2"/>
    <property type="match status" value="1"/>
</dbReference>
<feature type="non-terminal residue" evidence="15">
    <location>
        <position position="462"/>
    </location>
</feature>
<feature type="transmembrane region" description="Helical" evidence="13">
    <location>
        <begin position="349"/>
        <end position="373"/>
    </location>
</feature>